<dbReference type="EMBL" id="CP019475">
    <property type="protein sequence ID" value="UQC80578.1"/>
    <property type="molecule type" value="Genomic_DNA"/>
</dbReference>
<keyword evidence="2" id="KW-1185">Reference proteome</keyword>
<reference evidence="1" key="1">
    <citation type="journal article" date="2021" name="Mol. Plant Microbe Interact.">
        <title>Complete Genome Sequence of the Plant-Pathogenic Fungus Colletotrichum lupini.</title>
        <authorList>
            <person name="Baroncelli R."/>
            <person name="Pensec F."/>
            <person name="Da Lio D."/>
            <person name="Boufleur T."/>
            <person name="Vicente I."/>
            <person name="Sarrocco S."/>
            <person name="Picot A."/>
            <person name="Baraldi E."/>
            <person name="Sukno S."/>
            <person name="Thon M."/>
            <person name="Le Floch G."/>
        </authorList>
    </citation>
    <scope>NUCLEOTIDE SEQUENCE</scope>
    <source>
        <strain evidence="1">IMI 504893</strain>
    </source>
</reference>
<dbReference type="Proteomes" id="UP000830671">
    <property type="component" value="Chromosome 3"/>
</dbReference>
<dbReference type="GeneID" id="73340075"/>
<dbReference type="AlphaFoldDB" id="A0A9Q8SNL7"/>
<protein>
    <submittedName>
        <fullName evidence="1">Uncharacterized protein</fullName>
    </submittedName>
</protein>
<gene>
    <name evidence="1" type="ORF">CLUP02_06061</name>
</gene>
<sequence>MSRRKHNGNNDNFKRRSFKIAQANCMDKIKNTIMLFLPSLAISDAYCLPPAENKSPIRENSVAKALYNDGLIRNSPLGHSSRRNDEEGFNALWRPSVVTNSTIRHR</sequence>
<accession>A0A9Q8SNL7</accession>
<dbReference type="RefSeq" id="XP_049142208.1">
    <property type="nucleotide sequence ID" value="XM_049285065.1"/>
</dbReference>
<proteinExistence type="predicted"/>
<organism evidence="1 2">
    <name type="scientific">Colletotrichum lupini</name>
    <dbReference type="NCBI Taxonomy" id="145971"/>
    <lineage>
        <taxon>Eukaryota</taxon>
        <taxon>Fungi</taxon>
        <taxon>Dikarya</taxon>
        <taxon>Ascomycota</taxon>
        <taxon>Pezizomycotina</taxon>
        <taxon>Sordariomycetes</taxon>
        <taxon>Hypocreomycetidae</taxon>
        <taxon>Glomerellales</taxon>
        <taxon>Glomerellaceae</taxon>
        <taxon>Colletotrichum</taxon>
        <taxon>Colletotrichum acutatum species complex</taxon>
    </lineage>
</organism>
<evidence type="ECO:0000313" key="2">
    <source>
        <dbReference type="Proteomes" id="UP000830671"/>
    </source>
</evidence>
<dbReference type="KEGG" id="clup:CLUP02_06061"/>
<evidence type="ECO:0000313" key="1">
    <source>
        <dbReference type="EMBL" id="UQC80578.1"/>
    </source>
</evidence>
<name>A0A9Q8SNL7_9PEZI</name>